<dbReference type="InterPro" id="IPR027417">
    <property type="entry name" value="P-loop_NTPase"/>
</dbReference>
<organism evidence="1 2">
    <name type="scientific">Symbiodinium natans</name>
    <dbReference type="NCBI Taxonomy" id="878477"/>
    <lineage>
        <taxon>Eukaryota</taxon>
        <taxon>Sar</taxon>
        <taxon>Alveolata</taxon>
        <taxon>Dinophyceae</taxon>
        <taxon>Suessiales</taxon>
        <taxon>Symbiodiniaceae</taxon>
        <taxon>Symbiodinium</taxon>
    </lineage>
</organism>
<dbReference type="AlphaFoldDB" id="A0A812MBN9"/>
<dbReference type="Gene3D" id="3.40.50.300">
    <property type="entry name" value="P-loop containing nucleotide triphosphate hydrolases"/>
    <property type="match status" value="1"/>
</dbReference>
<evidence type="ECO:0000313" key="2">
    <source>
        <dbReference type="Proteomes" id="UP000604046"/>
    </source>
</evidence>
<gene>
    <name evidence="1" type="ORF">SNAT2548_LOCUS13754</name>
</gene>
<reference evidence="1" key="1">
    <citation type="submission" date="2021-02" db="EMBL/GenBank/DDBJ databases">
        <authorList>
            <person name="Dougan E. K."/>
            <person name="Rhodes N."/>
            <person name="Thang M."/>
            <person name="Chan C."/>
        </authorList>
    </citation>
    <scope>NUCLEOTIDE SEQUENCE</scope>
</reference>
<keyword evidence="2" id="KW-1185">Reference proteome</keyword>
<sequence>MEEARRRVSVAPAHFVFVNGFPRMMDGFHLWQSIDVVKPFLVLVLEAPDDVLKTRAEARGREGDLNFGERLASYRALTEPVVSTFRQAGIARHIDATGSTALVTASACYHLQPTLVFACGDPKLFGPVCRQARQRLGAQVKRISVNRIRETAGSNHVVHQLMQELMYGCWGRLVVVEGFPQDLAELQAFPQQALLMLDFKSGLGDAAFFVRSFDNAEAGTVDAVAKLLQSCQPLQVAPQFMAVALLKGWMEAARHKPWWDSGFFVTEAQPSYLHYLRQQVALASSHRKDEEVEYGTPYALPSKSPPMEAWLCWLTHQLHTDSYSKFCQGLDYPLRLGPLPPAAKELVSKARASGEKPAAVAPQQLSLDSDALANVPTAFALALAAFEEARLTPLSDPRAIVLKADGATCNGSGPDLMSHFLDLMDLFYRRFLLVMGETGPESLAGPAVELDWVWHAHMTHPLYSDDCLRLFGHMLPHVPCKPGDSEHIRSVPPDAGRVAMSRLNELLRSRLRDLAGSTHLREALTWDLGEPSKEDDAIALGCFVPGGDRAWLSERLESAGGRLGQALLKFIKNPGAWICPCPTQNPLEGEATFLQVTVQLMSGEHVLAQTMHKDSTVSELVAVLREQGETEDLKLFAQGAELSALSCLGDTPVAHGAVVQLVRIKRPPPLITRRTSSPDWNRIPCTCFTDHCEFQVLVSGRPMRKFMCHLHEGDWVRTGSERKEYRQVTRIWRCAGGLSKTVELQPGCRLTVGHPVFMNGSWCRPEACKAPSHTQEEHVYTLELEGHVDTVLVGSLETAVVCAALGVYCGESFGWNIFTRKTRPCRKWPHCDKCHVAVLPALDFSDVTQDMLAKRYKSY</sequence>
<dbReference type="EMBL" id="CAJNDS010001502">
    <property type="protein sequence ID" value="CAE7262323.1"/>
    <property type="molecule type" value="Genomic_DNA"/>
</dbReference>
<dbReference type="OrthoDB" id="442176at2759"/>
<protein>
    <submittedName>
        <fullName evidence="1">Uncharacterized protein</fullName>
    </submittedName>
</protein>
<accession>A0A812MBN9</accession>
<evidence type="ECO:0000313" key="1">
    <source>
        <dbReference type="EMBL" id="CAE7262323.1"/>
    </source>
</evidence>
<comment type="caution">
    <text evidence="1">The sequence shown here is derived from an EMBL/GenBank/DDBJ whole genome shotgun (WGS) entry which is preliminary data.</text>
</comment>
<dbReference type="SUPFAM" id="SSF52540">
    <property type="entry name" value="P-loop containing nucleoside triphosphate hydrolases"/>
    <property type="match status" value="1"/>
</dbReference>
<name>A0A812MBN9_9DINO</name>
<proteinExistence type="predicted"/>
<dbReference type="Proteomes" id="UP000604046">
    <property type="component" value="Unassembled WGS sequence"/>
</dbReference>